<accession>A0AA46YM47</accession>
<dbReference type="InterPro" id="IPR036086">
    <property type="entry name" value="ParB/Sulfiredoxin_sf"/>
</dbReference>
<dbReference type="Gene3D" id="3.90.1530.10">
    <property type="entry name" value="Conserved hypothetical protein from pyrococcus furiosus pfu- 392566-001, ParB domain"/>
    <property type="match status" value="1"/>
</dbReference>
<evidence type="ECO:0000313" key="3">
    <source>
        <dbReference type="EMBL" id="UYM06284.1"/>
    </source>
</evidence>
<dbReference type="InterPro" id="IPR003115">
    <property type="entry name" value="ParB_N"/>
</dbReference>
<name>A0AA46YM47_9ACTN</name>
<proteinExistence type="predicted"/>
<protein>
    <submittedName>
        <fullName evidence="3">ParB/RepB/Spo0J family partition protein</fullName>
    </submittedName>
</protein>
<evidence type="ECO:0000259" key="2">
    <source>
        <dbReference type="SMART" id="SM00470"/>
    </source>
</evidence>
<evidence type="ECO:0000256" key="1">
    <source>
        <dbReference type="SAM" id="MobiDB-lite"/>
    </source>
</evidence>
<dbReference type="SUPFAM" id="SSF110849">
    <property type="entry name" value="ParB/Sulfiredoxin"/>
    <property type="match status" value="1"/>
</dbReference>
<dbReference type="AlphaFoldDB" id="A0AA46YM47"/>
<feature type="region of interest" description="Disordered" evidence="1">
    <location>
        <begin position="224"/>
        <end position="269"/>
    </location>
</feature>
<dbReference type="EMBL" id="CP094970">
    <property type="protein sequence ID" value="UYM06284.1"/>
    <property type="molecule type" value="Genomic_DNA"/>
</dbReference>
<dbReference type="Proteomes" id="UP001164390">
    <property type="component" value="Chromosome"/>
</dbReference>
<sequence length="349" mass="38367">MSTEQAHSVHRTAVTAGAFGSVAQSVDTVTITSLRPAISPRNRENPEHVQLLALIESELPPIVVDKASMRVVDGMHRLRAAGIRGETEIDVQWFEGDARSAYVLSVHANVAHGLPLSTSERMNAASRILRSHPEWSDRMVASTTGLTATRIESIRAAETEDTSSGVRRIGLDGRIRPLNAARGRLRAGELLTARPEASLREIAAEAGVAPSTVMDVRRRLRSGLDLVPEQQRKSSPQSPSVPAVERRIRSVGKTWPDGRREPARPTRRATHLHHLRRDPSLRLNEVGRALLRSFELDLTSRDERTKVVEAVPPHCVETVTSIARETALAWNQLANELCARSQQAQASDD</sequence>
<dbReference type="SMART" id="SM00470">
    <property type="entry name" value="ParB"/>
    <property type="match status" value="1"/>
</dbReference>
<dbReference type="KEGG" id="sgrg:L0C25_04185"/>
<dbReference type="RefSeq" id="WP_271635168.1">
    <property type="nucleotide sequence ID" value="NZ_CP094970.1"/>
</dbReference>
<keyword evidence="4" id="KW-1185">Reference proteome</keyword>
<evidence type="ECO:0000313" key="4">
    <source>
        <dbReference type="Proteomes" id="UP001164390"/>
    </source>
</evidence>
<reference evidence="3" key="1">
    <citation type="submission" date="2022-01" db="EMBL/GenBank/DDBJ databases">
        <title>Nocardioidaceae gen. sp. A5X3R13.</title>
        <authorList>
            <person name="Lopez Marin M.A."/>
            <person name="Uhlik O."/>
        </authorList>
    </citation>
    <scope>NUCLEOTIDE SEQUENCE</scope>
    <source>
        <strain evidence="3">A5X3R13</strain>
    </source>
</reference>
<gene>
    <name evidence="3" type="ORF">L0C25_04185</name>
</gene>
<feature type="domain" description="ParB-like N-terminal" evidence="2">
    <location>
        <begin position="27"/>
        <end position="110"/>
    </location>
</feature>
<organism evidence="3 4">
    <name type="scientific">Solicola gregarius</name>
    <dbReference type="NCBI Taxonomy" id="2908642"/>
    <lineage>
        <taxon>Bacteria</taxon>
        <taxon>Bacillati</taxon>
        <taxon>Actinomycetota</taxon>
        <taxon>Actinomycetes</taxon>
        <taxon>Propionibacteriales</taxon>
        <taxon>Nocardioidaceae</taxon>
        <taxon>Solicola</taxon>
    </lineage>
</organism>